<dbReference type="GO" id="GO:0006011">
    <property type="term" value="P:UDP-alpha-D-glucose metabolic process"/>
    <property type="evidence" value="ECO:0007669"/>
    <property type="project" value="InterPro"/>
</dbReference>
<protein>
    <recommendedName>
        <fullName evidence="6">Cyclic di-GMP-binding protein</fullName>
    </recommendedName>
    <alternativeName>
        <fullName evidence="14">Cellulose synthase regulatory subunit</fullName>
    </alternativeName>
</protein>
<dbReference type="Pfam" id="PF03170">
    <property type="entry name" value="BcsB"/>
    <property type="match status" value="1"/>
</dbReference>
<dbReference type="PANTHER" id="PTHR39083">
    <property type="entry name" value="CYCLIC DI-GMP-BINDING PROTEIN"/>
    <property type="match status" value="1"/>
</dbReference>
<keyword evidence="7" id="KW-1003">Cell membrane</keyword>
<comment type="function">
    <text evidence="1">Binds the cellulose synthase activator, bis-(3'-5') cyclic diguanylic acid (c-di-GMP).</text>
</comment>
<comment type="subcellular location">
    <subcellularLocation>
        <location evidence="2">Cell inner membrane</location>
        <topology evidence="2">Single-pass membrane protein</topology>
    </subcellularLocation>
</comment>
<keyword evidence="10 15" id="KW-0812">Transmembrane</keyword>
<evidence type="ECO:0000256" key="14">
    <source>
        <dbReference type="ARBA" id="ARBA00033444"/>
    </source>
</evidence>
<accession>A0A3N1US29</accession>
<sequence length="762" mass="84027">MDARIQETAKGFLRRATWVLALALFCPFMTQTAWAVAEPEPMRFRVPLPQLVPVSVHKLQGAYSGFDVSLPVPERWRVHDAVLTFSYVNSTALLRQNSRLIVELNGHPLAQVVLEPQAPEGKVSVRLPPDLLTPGYNNLSFKVTQHYVLNCEDATAPELWTTLKLDEAYLDWTVSLKPVPLQLSALPTVVFDPVNPRPERVHIVVASTSLDDARRAMLAASGVALRFAYRPVEFSVSDTLKPGCDNLVVGSPDFLFQLLGASAPNPEGAYLEVRSMPTSPAETGDVEPTVDSTHALILVSGPDEAALTKALQALAFVSFPFPDTPMTVVHDVVPPSVSPYEARGMLQLDRTYTFQDLGFSSVTFQGYRPAPSILRFRLPSDILIKPHKYAALSLHIAYSAGMRKDSVLALFLNGKFFSSIPLNEKAGAHYQGYRISFPTYLLRPGENELAFHPVLTPLITGECTLIQTNHLLLTVFDDSTFHVPGISHWAELPDLELFFKDGFPFARHPDGREAALWIPRGDFASVEAAINLVALMSQKVGYPPLGLQVWDRLPQNPAVNVLAVAPLNALPGKLLESAPYQLVSPVGAAYPVPSPPASIASQQDGWINERLRRLLGRTTPIQETSQGRLALTKQTGGLSPHRAALMEYRLPGTSDRTLLVLTAQDASVMARAARSLWEFETQGACRGDLALLSWDGSKTRVDSLRVSTPYRVGTLTPLTRLDFFVYRYPWAFALSVLVALALVSYLVYLMLKRIRRRRLSAS</sequence>
<organism evidence="16 17">
    <name type="scientific">Desulfosoma caldarium</name>
    <dbReference type="NCBI Taxonomy" id="610254"/>
    <lineage>
        <taxon>Bacteria</taxon>
        <taxon>Pseudomonadati</taxon>
        <taxon>Thermodesulfobacteriota</taxon>
        <taxon>Syntrophobacteria</taxon>
        <taxon>Syntrophobacterales</taxon>
        <taxon>Syntrophobacteraceae</taxon>
        <taxon>Desulfosoma</taxon>
    </lineage>
</organism>
<keyword evidence="9" id="KW-0973">c-di-GMP</keyword>
<evidence type="ECO:0000256" key="2">
    <source>
        <dbReference type="ARBA" id="ARBA00004377"/>
    </source>
</evidence>
<dbReference type="AlphaFoldDB" id="A0A3N1US29"/>
<evidence type="ECO:0000256" key="11">
    <source>
        <dbReference type="ARBA" id="ARBA00022916"/>
    </source>
</evidence>
<keyword evidence="11" id="KW-0135">Cellulose biosynthesis</keyword>
<reference evidence="16 17" key="1">
    <citation type="submission" date="2018-11" db="EMBL/GenBank/DDBJ databases">
        <title>Genomic Encyclopedia of Type Strains, Phase IV (KMG-IV): sequencing the most valuable type-strain genomes for metagenomic binning, comparative biology and taxonomic classification.</title>
        <authorList>
            <person name="Goeker M."/>
        </authorList>
    </citation>
    <scope>NUCLEOTIDE SEQUENCE [LARGE SCALE GENOMIC DNA]</scope>
    <source>
        <strain evidence="16 17">DSM 22027</strain>
    </source>
</reference>
<proteinExistence type="inferred from homology"/>
<evidence type="ECO:0000256" key="9">
    <source>
        <dbReference type="ARBA" id="ARBA00022636"/>
    </source>
</evidence>
<evidence type="ECO:0000256" key="4">
    <source>
        <dbReference type="ARBA" id="ARBA00010714"/>
    </source>
</evidence>
<gene>
    <name evidence="16" type="ORF">EDC27_3015</name>
</gene>
<dbReference type="GO" id="GO:0030244">
    <property type="term" value="P:cellulose biosynthetic process"/>
    <property type="evidence" value="ECO:0007669"/>
    <property type="project" value="UniProtKB-KW"/>
</dbReference>
<dbReference type="UniPathway" id="UPA00694"/>
<comment type="pathway">
    <text evidence="3">Glycan metabolism; bacterial cellulose biosynthesis.</text>
</comment>
<keyword evidence="13 15" id="KW-0472">Membrane</keyword>
<keyword evidence="17" id="KW-1185">Reference proteome</keyword>
<evidence type="ECO:0000256" key="5">
    <source>
        <dbReference type="ARBA" id="ARBA00011437"/>
    </source>
</evidence>
<keyword evidence="12 15" id="KW-1133">Transmembrane helix</keyword>
<dbReference type="Gene3D" id="2.60.120.260">
    <property type="entry name" value="Galactose-binding domain-like"/>
    <property type="match status" value="2"/>
</dbReference>
<evidence type="ECO:0000256" key="1">
    <source>
        <dbReference type="ARBA" id="ARBA00002057"/>
    </source>
</evidence>
<evidence type="ECO:0000256" key="6">
    <source>
        <dbReference type="ARBA" id="ARBA00021844"/>
    </source>
</evidence>
<dbReference type="InterPro" id="IPR003920">
    <property type="entry name" value="Cell_synth_B"/>
</dbReference>
<dbReference type="RefSeq" id="WP_123291452.1">
    <property type="nucleotide sequence ID" value="NZ_RJVA01000016.1"/>
</dbReference>
<dbReference type="GO" id="GO:0005886">
    <property type="term" value="C:plasma membrane"/>
    <property type="evidence" value="ECO:0007669"/>
    <property type="project" value="UniProtKB-SubCell"/>
</dbReference>
<name>A0A3N1US29_9BACT</name>
<evidence type="ECO:0000313" key="16">
    <source>
        <dbReference type="EMBL" id="ROQ89896.1"/>
    </source>
</evidence>
<dbReference type="OrthoDB" id="9806702at2"/>
<dbReference type="InterPro" id="IPR018513">
    <property type="entry name" value="Cell_synthase_bac"/>
</dbReference>
<evidence type="ECO:0000256" key="10">
    <source>
        <dbReference type="ARBA" id="ARBA00022692"/>
    </source>
</evidence>
<dbReference type="PANTHER" id="PTHR39083:SF1">
    <property type="entry name" value="CYCLIC DI-GMP-BINDING PROTEIN"/>
    <property type="match status" value="1"/>
</dbReference>
<comment type="subunit">
    <text evidence="5">Tightly associated with the cellulose synthase catalytic subunit.</text>
</comment>
<keyword evidence="8" id="KW-0997">Cell inner membrane</keyword>
<dbReference type="PRINTS" id="PR01440">
    <property type="entry name" value="CELLSNTHASEB"/>
</dbReference>
<comment type="similarity">
    <text evidence="4">Belongs to the AcsB/BcsB family.</text>
</comment>
<evidence type="ECO:0000256" key="7">
    <source>
        <dbReference type="ARBA" id="ARBA00022475"/>
    </source>
</evidence>
<evidence type="ECO:0000313" key="17">
    <source>
        <dbReference type="Proteomes" id="UP000276223"/>
    </source>
</evidence>
<dbReference type="Proteomes" id="UP000276223">
    <property type="component" value="Unassembled WGS sequence"/>
</dbReference>
<evidence type="ECO:0000256" key="13">
    <source>
        <dbReference type="ARBA" id="ARBA00023136"/>
    </source>
</evidence>
<dbReference type="EMBL" id="RJVA01000016">
    <property type="protein sequence ID" value="ROQ89896.1"/>
    <property type="molecule type" value="Genomic_DNA"/>
</dbReference>
<evidence type="ECO:0000256" key="12">
    <source>
        <dbReference type="ARBA" id="ARBA00022989"/>
    </source>
</evidence>
<comment type="caution">
    <text evidence="16">The sequence shown here is derived from an EMBL/GenBank/DDBJ whole genome shotgun (WGS) entry which is preliminary data.</text>
</comment>
<evidence type="ECO:0000256" key="3">
    <source>
        <dbReference type="ARBA" id="ARBA00005186"/>
    </source>
</evidence>
<feature type="transmembrane region" description="Helical" evidence="15">
    <location>
        <begin position="728"/>
        <end position="751"/>
    </location>
</feature>
<evidence type="ECO:0000256" key="15">
    <source>
        <dbReference type="SAM" id="Phobius"/>
    </source>
</evidence>
<evidence type="ECO:0000256" key="8">
    <source>
        <dbReference type="ARBA" id="ARBA00022519"/>
    </source>
</evidence>